<comment type="subcellular location">
    <subcellularLocation>
        <location evidence="1">Cell membrane</location>
        <topology evidence="1">Multi-pass membrane protein</topology>
    </subcellularLocation>
</comment>
<dbReference type="EMBL" id="JAGTUF010000001">
    <property type="protein sequence ID" value="MBR9970523.1"/>
    <property type="molecule type" value="Genomic_DNA"/>
</dbReference>
<feature type="domain" description="RDD" evidence="7">
    <location>
        <begin position="28"/>
        <end position="151"/>
    </location>
</feature>
<proteinExistence type="predicted"/>
<protein>
    <submittedName>
        <fullName evidence="8">RDD family protein</fullName>
    </submittedName>
</protein>
<evidence type="ECO:0000256" key="4">
    <source>
        <dbReference type="ARBA" id="ARBA00022989"/>
    </source>
</evidence>
<dbReference type="RefSeq" id="WP_211546013.1">
    <property type="nucleotide sequence ID" value="NZ_JAGTUF010000001.1"/>
</dbReference>
<feature type="transmembrane region" description="Helical" evidence="6">
    <location>
        <begin position="57"/>
        <end position="78"/>
    </location>
</feature>
<sequence>MASTITILPPSSGVDPRLDPQLFDGITLKRILAYGVDLIVVALVATVIWVGMGVLGILTLGLLLPLQALAVALVPLAYHSLLIASPSSATIGMRLFGIRVVSLLDGAPPSLAQAVIQIVAFYGSVTLTAWLVLIVALFNPRRRTLHDFLAGTVVINAEKRL</sequence>
<comment type="caution">
    <text evidence="8">The sequence shown here is derived from an EMBL/GenBank/DDBJ whole genome shotgun (WGS) entry which is preliminary data.</text>
</comment>
<accession>A0ABS5I9V2</accession>
<keyword evidence="2" id="KW-1003">Cell membrane</keyword>
<dbReference type="Pfam" id="PF06271">
    <property type="entry name" value="RDD"/>
    <property type="match status" value="1"/>
</dbReference>
<evidence type="ECO:0000256" key="6">
    <source>
        <dbReference type="SAM" id="Phobius"/>
    </source>
</evidence>
<dbReference type="InterPro" id="IPR051791">
    <property type="entry name" value="Pra-immunoreactive"/>
</dbReference>
<name>A0ABS5I9V2_9PROT</name>
<gene>
    <name evidence="8" type="ORF">KEC16_02205</name>
</gene>
<keyword evidence="3 6" id="KW-0812">Transmembrane</keyword>
<evidence type="ECO:0000256" key="5">
    <source>
        <dbReference type="ARBA" id="ARBA00023136"/>
    </source>
</evidence>
<evidence type="ECO:0000259" key="7">
    <source>
        <dbReference type="Pfam" id="PF06271"/>
    </source>
</evidence>
<keyword evidence="5 6" id="KW-0472">Membrane</keyword>
<dbReference type="PANTHER" id="PTHR36115">
    <property type="entry name" value="PROLINE-RICH ANTIGEN HOMOLOG-RELATED"/>
    <property type="match status" value="1"/>
</dbReference>
<evidence type="ECO:0000256" key="3">
    <source>
        <dbReference type="ARBA" id="ARBA00022692"/>
    </source>
</evidence>
<evidence type="ECO:0000256" key="2">
    <source>
        <dbReference type="ARBA" id="ARBA00022475"/>
    </source>
</evidence>
<dbReference type="InterPro" id="IPR010432">
    <property type="entry name" value="RDD"/>
</dbReference>
<dbReference type="PANTHER" id="PTHR36115:SF4">
    <property type="entry name" value="MEMBRANE PROTEIN"/>
    <property type="match status" value="1"/>
</dbReference>
<keyword evidence="4 6" id="KW-1133">Transmembrane helix</keyword>
<evidence type="ECO:0000313" key="9">
    <source>
        <dbReference type="Proteomes" id="UP000680714"/>
    </source>
</evidence>
<evidence type="ECO:0000256" key="1">
    <source>
        <dbReference type="ARBA" id="ARBA00004651"/>
    </source>
</evidence>
<organism evidence="8 9">
    <name type="scientific">Magnetospirillum sulfuroxidans</name>
    <dbReference type="NCBI Taxonomy" id="611300"/>
    <lineage>
        <taxon>Bacteria</taxon>
        <taxon>Pseudomonadati</taxon>
        <taxon>Pseudomonadota</taxon>
        <taxon>Alphaproteobacteria</taxon>
        <taxon>Rhodospirillales</taxon>
        <taxon>Rhodospirillaceae</taxon>
        <taxon>Magnetospirillum</taxon>
    </lineage>
</organism>
<reference evidence="8 9" key="1">
    <citation type="submission" date="2021-04" db="EMBL/GenBank/DDBJ databases">
        <title>Magnetospirillum sulfuroxidans sp. nov., a facultative chemolithoautotrophic sulfur-oxidizing alphaproteobacterium isolated from freshwater sediment and proposals for Paramagetospirillum gen. nov., and Magnetospirillaceae fam. nov.</title>
        <authorList>
            <person name="Koziaeva V."/>
            <person name="Geelhoed J.S."/>
            <person name="Sorokin D.Y."/>
            <person name="Grouzdev D.S."/>
        </authorList>
    </citation>
    <scope>NUCLEOTIDE SEQUENCE [LARGE SCALE GENOMIC DNA]</scope>
    <source>
        <strain evidence="8 9">J10</strain>
    </source>
</reference>
<feature type="transmembrane region" description="Helical" evidence="6">
    <location>
        <begin position="114"/>
        <end position="138"/>
    </location>
</feature>
<feature type="transmembrane region" description="Helical" evidence="6">
    <location>
        <begin position="31"/>
        <end position="50"/>
    </location>
</feature>
<evidence type="ECO:0000313" key="8">
    <source>
        <dbReference type="EMBL" id="MBR9970523.1"/>
    </source>
</evidence>
<keyword evidence="9" id="KW-1185">Reference proteome</keyword>
<dbReference type="Proteomes" id="UP000680714">
    <property type="component" value="Unassembled WGS sequence"/>
</dbReference>